<comment type="caution">
    <text evidence="1">The sequence shown here is derived from an EMBL/GenBank/DDBJ whole genome shotgun (WGS) entry which is preliminary data.</text>
</comment>
<dbReference type="Proteomes" id="UP001595593">
    <property type="component" value="Unassembled WGS sequence"/>
</dbReference>
<dbReference type="RefSeq" id="WP_379599623.1">
    <property type="nucleotide sequence ID" value="NZ_JBHRTN010000029.1"/>
</dbReference>
<evidence type="ECO:0000313" key="2">
    <source>
        <dbReference type="Proteomes" id="UP001595593"/>
    </source>
</evidence>
<gene>
    <name evidence="1" type="ORF">ACFOD4_20905</name>
</gene>
<dbReference type="EMBL" id="JBHRTN010000029">
    <property type="protein sequence ID" value="MFC3127530.1"/>
    <property type="molecule type" value="Genomic_DNA"/>
</dbReference>
<dbReference type="Pfam" id="PF04796">
    <property type="entry name" value="RepA_C"/>
    <property type="match status" value="1"/>
</dbReference>
<name>A0ABV7G4V1_9PROT</name>
<accession>A0ABV7G4V1</accession>
<reference evidence="2" key="1">
    <citation type="journal article" date="2019" name="Int. J. Syst. Evol. Microbiol.">
        <title>The Global Catalogue of Microorganisms (GCM) 10K type strain sequencing project: providing services to taxonomists for standard genome sequencing and annotation.</title>
        <authorList>
            <consortium name="The Broad Institute Genomics Platform"/>
            <consortium name="The Broad Institute Genome Sequencing Center for Infectious Disease"/>
            <person name="Wu L."/>
            <person name="Ma J."/>
        </authorList>
    </citation>
    <scope>NUCLEOTIDE SEQUENCE [LARGE SCALE GENOMIC DNA]</scope>
    <source>
        <strain evidence="2">KCTC 52094</strain>
    </source>
</reference>
<evidence type="ECO:0000313" key="1">
    <source>
        <dbReference type="EMBL" id="MFC3127530.1"/>
    </source>
</evidence>
<organism evidence="1 2">
    <name type="scientific">Teichococcus globiformis</name>
    <dbReference type="NCBI Taxonomy" id="2307229"/>
    <lineage>
        <taxon>Bacteria</taxon>
        <taxon>Pseudomonadati</taxon>
        <taxon>Pseudomonadota</taxon>
        <taxon>Alphaproteobacteria</taxon>
        <taxon>Acetobacterales</taxon>
        <taxon>Roseomonadaceae</taxon>
        <taxon>Roseomonas</taxon>
    </lineage>
</organism>
<dbReference type="InterPro" id="IPR006881">
    <property type="entry name" value="RepA_C"/>
</dbReference>
<proteinExistence type="predicted"/>
<protein>
    <submittedName>
        <fullName evidence="1">Replication protein RepA</fullName>
    </submittedName>
</protein>
<sequence length="344" mass="38499">MARPIPFVAQDITDHEPDQPLSWGAGIDDALAGQLHRTIEAIGIDRARELAVTSRDRLCVDAAYSVMSEEDLAAGFVHAGFALTALPHRRTDEPEWVREAVGLTLRVESGKDQKGSRVGIPYGSVARMILLYLQTEAVRTRSREVELGRSMNKWLTSMGVNNGGKGYSLVREQSRRLSLCRLTFYATSEEGMRITNGSFVRNAILPSNENDQLSLWRERVVLDEAFYDSLIEHPLPVRETAIKALASRSMAIDVYVWLAYRLWVLRKPTPIRWAALFEQFGGGFKTIKHFKAHFKEPLALALSVYPEARVEVTDTGLVLKPSPSPVPERSQVFRGHEASVARLS</sequence>
<keyword evidence="2" id="KW-1185">Reference proteome</keyword>